<dbReference type="SUPFAM" id="SSF51182">
    <property type="entry name" value="RmlC-like cupins"/>
    <property type="match status" value="1"/>
</dbReference>
<dbReference type="PANTHER" id="PTHR43698:SF1">
    <property type="entry name" value="BLL4564 PROTEIN"/>
    <property type="match status" value="1"/>
</dbReference>
<reference evidence="3" key="1">
    <citation type="journal article" date="2014" name="Int. J. Syst. Evol. Microbiol.">
        <title>Complete genome sequence of Corynebacterium casei LMG S-19264T (=DSM 44701T), isolated from a smear-ripened cheese.</title>
        <authorList>
            <consortium name="US DOE Joint Genome Institute (JGI-PGF)"/>
            <person name="Walter F."/>
            <person name="Albersmeier A."/>
            <person name="Kalinowski J."/>
            <person name="Ruckert C."/>
        </authorList>
    </citation>
    <scope>NUCLEOTIDE SEQUENCE</scope>
    <source>
        <strain evidence="3">CGMCC 1.14984</strain>
    </source>
</reference>
<dbReference type="EMBL" id="BMGZ01000002">
    <property type="protein sequence ID" value="GGH99507.1"/>
    <property type="molecule type" value="Genomic_DNA"/>
</dbReference>
<name>A0A8J3A349_9PROT</name>
<dbReference type="PANTHER" id="PTHR43698">
    <property type="entry name" value="RIBD C-TERMINAL DOMAIN CONTAINING PROTEIN"/>
    <property type="match status" value="1"/>
</dbReference>
<reference evidence="3" key="2">
    <citation type="submission" date="2020-09" db="EMBL/GenBank/DDBJ databases">
        <authorList>
            <person name="Sun Q."/>
            <person name="Zhou Y."/>
        </authorList>
    </citation>
    <scope>NUCLEOTIDE SEQUENCE</scope>
    <source>
        <strain evidence="3">CGMCC 1.14984</strain>
    </source>
</reference>
<evidence type="ECO:0000256" key="1">
    <source>
        <dbReference type="SAM" id="SignalP"/>
    </source>
</evidence>
<keyword evidence="1" id="KW-0732">Signal</keyword>
<feature type="signal peptide" evidence="1">
    <location>
        <begin position="1"/>
        <end position="22"/>
    </location>
</feature>
<comment type="caution">
    <text evidence="3">The sequence shown here is derived from an EMBL/GenBank/DDBJ whole genome shotgun (WGS) entry which is preliminary data.</text>
</comment>
<dbReference type="InterPro" id="IPR013096">
    <property type="entry name" value="Cupin_2"/>
</dbReference>
<sequence>MRVFKITSVSALAALLAIGATAGAGAMQQASQDQPEEMMVLNENGSRASVAGPSQYFTGNARIDPIHMEAKEPSRITSARVTFDPGARTNWHSHPLGQLIVVTSGQGWTQTRGGERVEINAGDTIWCKPGCVHWHGGTKDTGMAHLVVQEALEGANVEWLEPVSDEDYLGTE</sequence>
<dbReference type="AlphaFoldDB" id="A0A8J3A349"/>
<dbReference type="InterPro" id="IPR047263">
    <property type="entry name" value="HNL-like_cupin"/>
</dbReference>
<gene>
    <name evidence="3" type="ORF">GCM10011355_25630</name>
</gene>
<dbReference type="CDD" id="cd02233">
    <property type="entry name" value="cupin_HNL-like"/>
    <property type="match status" value="1"/>
</dbReference>
<evidence type="ECO:0000313" key="4">
    <source>
        <dbReference type="Proteomes" id="UP000621856"/>
    </source>
</evidence>
<feature type="chain" id="PRO_5035320485" evidence="1">
    <location>
        <begin position="23"/>
        <end position="172"/>
    </location>
</feature>
<evidence type="ECO:0000259" key="2">
    <source>
        <dbReference type="Pfam" id="PF07883"/>
    </source>
</evidence>
<organism evidence="3 4">
    <name type="scientific">Aquisalinus luteolus</name>
    <dbReference type="NCBI Taxonomy" id="1566827"/>
    <lineage>
        <taxon>Bacteria</taxon>
        <taxon>Pseudomonadati</taxon>
        <taxon>Pseudomonadota</taxon>
        <taxon>Alphaproteobacteria</taxon>
        <taxon>Parvularculales</taxon>
        <taxon>Parvularculaceae</taxon>
        <taxon>Aquisalinus</taxon>
    </lineage>
</organism>
<evidence type="ECO:0000313" key="3">
    <source>
        <dbReference type="EMBL" id="GGH99507.1"/>
    </source>
</evidence>
<accession>A0A8J3A349</accession>
<proteinExistence type="predicted"/>
<feature type="domain" description="Cupin type-2" evidence="2">
    <location>
        <begin position="80"/>
        <end position="146"/>
    </location>
</feature>
<dbReference type="InterPro" id="IPR014710">
    <property type="entry name" value="RmlC-like_jellyroll"/>
</dbReference>
<dbReference type="Gene3D" id="2.60.120.10">
    <property type="entry name" value="Jelly Rolls"/>
    <property type="match status" value="1"/>
</dbReference>
<dbReference type="Pfam" id="PF07883">
    <property type="entry name" value="Cupin_2"/>
    <property type="match status" value="1"/>
</dbReference>
<dbReference type="InterPro" id="IPR011051">
    <property type="entry name" value="RmlC_Cupin_sf"/>
</dbReference>
<dbReference type="Proteomes" id="UP000621856">
    <property type="component" value="Unassembled WGS sequence"/>
</dbReference>
<protein>
    <submittedName>
        <fullName evidence="3">Cupin</fullName>
    </submittedName>
</protein>